<sequence length="73" mass="7730">MPSRFQLSTVPPPGLGAGVRLEPVRTWAVPCVEKDKSALRKSDNGQRTPLSLRLSVGGGDRPPSDGPQARPPS</sequence>
<protein>
    <submittedName>
        <fullName evidence="2">Uncharacterized protein</fullName>
    </submittedName>
</protein>
<keyword evidence="3" id="KW-1185">Reference proteome</keyword>
<evidence type="ECO:0000313" key="2">
    <source>
        <dbReference type="EMBL" id="GBP29820.1"/>
    </source>
</evidence>
<gene>
    <name evidence="2" type="ORF">EVAR_94660_1</name>
</gene>
<reference evidence="2 3" key="1">
    <citation type="journal article" date="2019" name="Commun. Biol.">
        <title>The bagworm genome reveals a unique fibroin gene that provides high tensile strength.</title>
        <authorList>
            <person name="Kono N."/>
            <person name="Nakamura H."/>
            <person name="Ohtoshi R."/>
            <person name="Tomita M."/>
            <person name="Numata K."/>
            <person name="Arakawa K."/>
        </authorList>
    </citation>
    <scope>NUCLEOTIDE SEQUENCE [LARGE SCALE GENOMIC DNA]</scope>
</reference>
<dbReference type="Proteomes" id="UP000299102">
    <property type="component" value="Unassembled WGS sequence"/>
</dbReference>
<evidence type="ECO:0000313" key="3">
    <source>
        <dbReference type="Proteomes" id="UP000299102"/>
    </source>
</evidence>
<comment type="caution">
    <text evidence="2">The sequence shown here is derived from an EMBL/GenBank/DDBJ whole genome shotgun (WGS) entry which is preliminary data.</text>
</comment>
<accession>A0A4C1UUB8</accession>
<evidence type="ECO:0000256" key="1">
    <source>
        <dbReference type="SAM" id="MobiDB-lite"/>
    </source>
</evidence>
<feature type="region of interest" description="Disordered" evidence="1">
    <location>
        <begin position="38"/>
        <end position="73"/>
    </location>
</feature>
<dbReference type="AlphaFoldDB" id="A0A4C1UUB8"/>
<proteinExistence type="predicted"/>
<organism evidence="2 3">
    <name type="scientific">Eumeta variegata</name>
    <name type="common">Bagworm moth</name>
    <name type="synonym">Eumeta japonica</name>
    <dbReference type="NCBI Taxonomy" id="151549"/>
    <lineage>
        <taxon>Eukaryota</taxon>
        <taxon>Metazoa</taxon>
        <taxon>Ecdysozoa</taxon>
        <taxon>Arthropoda</taxon>
        <taxon>Hexapoda</taxon>
        <taxon>Insecta</taxon>
        <taxon>Pterygota</taxon>
        <taxon>Neoptera</taxon>
        <taxon>Endopterygota</taxon>
        <taxon>Lepidoptera</taxon>
        <taxon>Glossata</taxon>
        <taxon>Ditrysia</taxon>
        <taxon>Tineoidea</taxon>
        <taxon>Psychidae</taxon>
        <taxon>Oiketicinae</taxon>
        <taxon>Eumeta</taxon>
    </lineage>
</organism>
<name>A0A4C1UUB8_EUMVA</name>
<dbReference type="EMBL" id="BGZK01000224">
    <property type="protein sequence ID" value="GBP29820.1"/>
    <property type="molecule type" value="Genomic_DNA"/>
</dbReference>